<gene>
    <name evidence="6" type="ORF">ACFOVU_08925</name>
</gene>
<feature type="domain" description="Chaplin" evidence="5">
    <location>
        <begin position="24"/>
        <end position="64"/>
    </location>
</feature>
<feature type="domain" description="Chaplin" evidence="5">
    <location>
        <begin position="77"/>
        <end position="117"/>
    </location>
</feature>
<name>A0ABV8FIU0_9ACTN</name>
<feature type="region of interest" description="Disordered" evidence="4">
    <location>
        <begin position="455"/>
        <end position="481"/>
    </location>
</feature>
<evidence type="ECO:0000313" key="6">
    <source>
        <dbReference type="EMBL" id="MFC3996035.1"/>
    </source>
</evidence>
<dbReference type="Proteomes" id="UP001595847">
    <property type="component" value="Unassembled WGS sequence"/>
</dbReference>
<accession>A0ABV8FIU0</accession>
<keyword evidence="7" id="KW-1185">Reference proteome</keyword>
<evidence type="ECO:0000259" key="5">
    <source>
        <dbReference type="PROSITE" id="PS51884"/>
    </source>
</evidence>
<comment type="caution">
    <text evidence="6">The sequence shown here is derived from an EMBL/GenBank/DDBJ whole genome shotgun (WGS) entry which is preliminary data.</text>
</comment>
<keyword evidence="2" id="KW-0130">Cell adhesion</keyword>
<dbReference type="PROSITE" id="PS51884">
    <property type="entry name" value="CHAPLIN"/>
    <property type="match status" value="4"/>
</dbReference>
<evidence type="ECO:0000256" key="4">
    <source>
        <dbReference type="SAM" id="MobiDB-lite"/>
    </source>
</evidence>
<keyword evidence="1" id="KW-0134">Cell wall</keyword>
<keyword evidence="1" id="KW-0964">Secreted</keyword>
<evidence type="ECO:0000256" key="1">
    <source>
        <dbReference type="ARBA" id="ARBA00022512"/>
    </source>
</evidence>
<feature type="region of interest" description="Disordered" evidence="4">
    <location>
        <begin position="357"/>
        <end position="420"/>
    </location>
</feature>
<evidence type="ECO:0000313" key="7">
    <source>
        <dbReference type="Proteomes" id="UP001595847"/>
    </source>
</evidence>
<proteinExistence type="predicted"/>
<sequence>MLTAGFVALGAGVSYADTTSTSGNGSLLGGNQLVADLDVPINAAGNAIGVLGSAGADADHSGALVAEDDEDVSTSGNGSALGGNQAVIDGDVPVNIAGNAIAVLGNAGAAAAGTGAAVIEGEEGHHHGHGPEREHDRAPAGPEREHQLSDADVLTKVDELRATTEYAVGELAPKPPVFQGGTYVQHTAAPESPGPDLSSLTGAASGLARPLQVDTGELQAGPPLRQSAPVEHQAAEVVHQSGHGDDDDEVSTSGNASLLGGNQAVIDAEVPVNLAGNAIGAIAGNAGASADHTTALVAEDGEDVSTTGNASLLGGNQLVADLDVPINAVGNAIAVLGNAGAAGTDSGAAVIEHQRAENGPAQSNSNGDRVEHSAAEEPGTEGGQAELPQPSTGADSVLPLSAEQPPAQGTGSQPTGTNELGLPEVALEDVPVVRTLPAPEPEAVAQSSERLAGELAGLADATEGQSGTDPLNSVTGALGLN</sequence>
<feature type="compositionally biased region" description="Polar residues" evidence="4">
    <location>
        <begin position="463"/>
        <end position="475"/>
    </location>
</feature>
<dbReference type="InterPro" id="IPR005528">
    <property type="entry name" value="ChpA-H"/>
</dbReference>
<reference evidence="7" key="1">
    <citation type="journal article" date="2019" name="Int. J. Syst. Evol. Microbiol.">
        <title>The Global Catalogue of Microorganisms (GCM) 10K type strain sequencing project: providing services to taxonomists for standard genome sequencing and annotation.</title>
        <authorList>
            <consortium name="The Broad Institute Genomics Platform"/>
            <consortium name="The Broad Institute Genome Sequencing Center for Infectious Disease"/>
            <person name="Wu L."/>
            <person name="Ma J."/>
        </authorList>
    </citation>
    <scope>NUCLEOTIDE SEQUENCE [LARGE SCALE GENOMIC DNA]</scope>
    <source>
        <strain evidence="7">TBRC 1826</strain>
    </source>
</reference>
<organism evidence="6 7">
    <name type="scientific">Nocardiopsis sediminis</name>
    <dbReference type="NCBI Taxonomy" id="1778267"/>
    <lineage>
        <taxon>Bacteria</taxon>
        <taxon>Bacillati</taxon>
        <taxon>Actinomycetota</taxon>
        <taxon>Actinomycetes</taxon>
        <taxon>Streptosporangiales</taxon>
        <taxon>Nocardiopsidaceae</taxon>
        <taxon>Nocardiopsis</taxon>
    </lineage>
</organism>
<feature type="region of interest" description="Disordered" evidence="4">
    <location>
        <begin position="122"/>
        <end position="152"/>
    </location>
</feature>
<keyword evidence="3" id="KW-0034">Amyloid</keyword>
<dbReference type="EMBL" id="JBHSBH010000006">
    <property type="protein sequence ID" value="MFC3996035.1"/>
    <property type="molecule type" value="Genomic_DNA"/>
</dbReference>
<protein>
    <recommendedName>
        <fullName evidence="5">Chaplin domain-containing protein</fullName>
    </recommendedName>
</protein>
<evidence type="ECO:0000256" key="3">
    <source>
        <dbReference type="ARBA" id="ARBA00023087"/>
    </source>
</evidence>
<feature type="region of interest" description="Disordered" evidence="4">
    <location>
        <begin position="237"/>
        <end position="256"/>
    </location>
</feature>
<feature type="domain" description="Chaplin" evidence="5">
    <location>
        <begin position="309"/>
        <end position="349"/>
    </location>
</feature>
<evidence type="ECO:0000256" key="2">
    <source>
        <dbReference type="ARBA" id="ARBA00022889"/>
    </source>
</evidence>
<feature type="domain" description="Chaplin" evidence="5">
    <location>
        <begin position="255"/>
        <end position="295"/>
    </location>
</feature>
<feature type="compositionally biased region" description="Polar residues" evidence="4">
    <location>
        <begin position="407"/>
        <end position="418"/>
    </location>
</feature>